<dbReference type="SUPFAM" id="SSF50475">
    <property type="entry name" value="FMN-binding split barrel"/>
    <property type="match status" value="1"/>
</dbReference>
<evidence type="ECO:0000313" key="2">
    <source>
        <dbReference type="EMBL" id="MCQ4924622.1"/>
    </source>
</evidence>
<dbReference type="Proteomes" id="UP001524478">
    <property type="component" value="Unassembled WGS sequence"/>
</dbReference>
<keyword evidence="3" id="KW-1185">Reference proteome</keyword>
<evidence type="ECO:0000259" key="1">
    <source>
        <dbReference type="Pfam" id="PF01243"/>
    </source>
</evidence>
<dbReference type="Gene3D" id="2.30.110.10">
    <property type="entry name" value="Electron Transport, Fmn-binding Protein, Chain A"/>
    <property type="match status" value="1"/>
</dbReference>
<accession>A0ABT1SE14</accession>
<protein>
    <submittedName>
        <fullName evidence="2">Pyridoxamine 5'-phosphate oxidase family protein</fullName>
    </submittedName>
</protein>
<gene>
    <name evidence="2" type="ORF">NE686_16080</name>
</gene>
<feature type="domain" description="Pyridoxamine 5'-phosphate oxidase N-terminal" evidence="1">
    <location>
        <begin position="19"/>
        <end position="171"/>
    </location>
</feature>
<dbReference type="PANTHER" id="PTHR34071:SF2">
    <property type="entry name" value="FLAVIN-NUCLEOTIDE-BINDING PROTEIN"/>
    <property type="match status" value="1"/>
</dbReference>
<dbReference type="RefSeq" id="WP_256312320.1">
    <property type="nucleotide sequence ID" value="NZ_JANGAC010000014.1"/>
</dbReference>
<reference evidence="2 3" key="1">
    <citation type="submission" date="2022-06" db="EMBL/GenBank/DDBJ databases">
        <title>Isolation of gut microbiota from human fecal samples.</title>
        <authorList>
            <person name="Pamer E.G."/>
            <person name="Barat B."/>
            <person name="Waligurski E."/>
            <person name="Medina S."/>
            <person name="Paddock L."/>
            <person name="Mostad J."/>
        </authorList>
    </citation>
    <scope>NUCLEOTIDE SEQUENCE [LARGE SCALE GENOMIC DNA]</scope>
    <source>
        <strain evidence="2 3">DFI.7.95</strain>
    </source>
</reference>
<name>A0ABT1SE14_9FIRM</name>
<proteinExistence type="predicted"/>
<organism evidence="2 3">
    <name type="scientific">Tissierella carlieri</name>
    <dbReference type="NCBI Taxonomy" id="689904"/>
    <lineage>
        <taxon>Bacteria</taxon>
        <taxon>Bacillati</taxon>
        <taxon>Bacillota</taxon>
        <taxon>Tissierellia</taxon>
        <taxon>Tissierellales</taxon>
        <taxon>Tissierellaceae</taxon>
        <taxon>Tissierella</taxon>
    </lineage>
</organism>
<dbReference type="InterPro" id="IPR011576">
    <property type="entry name" value="Pyridox_Oxase_N"/>
</dbReference>
<dbReference type="EMBL" id="JANGAC010000014">
    <property type="protein sequence ID" value="MCQ4924622.1"/>
    <property type="molecule type" value="Genomic_DNA"/>
</dbReference>
<dbReference type="Pfam" id="PF01243">
    <property type="entry name" value="PNPOx_N"/>
    <property type="match status" value="1"/>
</dbReference>
<sequence length="190" mass="21737">MKEMRRKDREMDENFAYSIIDKAKFGTLATIDEGGNPYCIPVSIARCDNKIYIHSAYQGSKIENIKRNSQICMSFVGDVNVPPPGPSGELEKAMEDPQTFSKIASQKFTTEFESTVVFGRANIIEDEKEKILGLRLLSEKYSPWNMPYFEAAIEGSLKITCVIRIDIERITGKRKKYDKEGVEMKWGRME</sequence>
<evidence type="ECO:0000313" key="3">
    <source>
        <dbReference type="Proteomes" id="UP001524478"/>
    </source>
</evidence>
<comment type="caution">
    <text evidence="2">The sequence shown here is derived from an EMBL/GenBank/DDBJ whole genome shotgun (WGS) entry which is preliminary data.</text>
</comment>
<dbReference type="InterPro" id="IPR012349">
    <property type="entry name" value="Split_barrel_FMN-bd"/>
</dbReference>
<dbReference type="PANTHER" id="PTHR34071">
    <property type="entry name" value="5-NITROIMIDAZOLE ANTIBIOTICS RESISTANCE PROTEIN, NIMA-FAMILY-RELATED PROTEIN-RELATED"/>
    <property type="match status" value="1"/>
</dbReference>